<dbReference type="EMBL" id="JANJYJ010000008">
    <property type="protein sequence ID" value="KAK3193238.1"/>
    <property type="molecule type" value="Genomic_DNA"/>
</dbReference>
<protein>
    <submittedName>
        <fullName evidence="1">Uncharacterized protein</fullName>
    </submittedName>
</protein>
<dbReference type="Proteomes" id="UP001281410">
    <property type="component" value="Unassembled WGS sequence"/>
</dbReference>
<proteinExistence type="predicted"/>
<accession>A0AAD9ZVK2</accession>
<dbReference type="AlphaFoldDB" id="A0AAD9ZVK2"/>
<gene>
    <name evidence="1" type="ORF">Dsin_024548</name>
</gene>
<name>A0AAD9ZVK2_9ROSI</name>
<keyword evidence="2" id="KW-1185">Reference proteome</keyword>
<comment type="caution">
    <text evidence="1">The sequence shown here is derived from an EMBL/GenBank/DDBJ whole genome shotgun (WGS) entry which is preliminary data.</text>
</comment>
<organism evidence="1 2">
    <name type="scientific">Dipteronia sinensis</name>
    <dbReference type="NCBI Taxonomy" id="43782"/>
    <lineage>
        <taxon>Eukaryota</taxon>
        <taxon>Viridiplantae</taxon>
        <taxon>Streptophyta</taxon>
        <taxon>Embryophyta</taxon>
        <taxon>Tracheophyta</taxon>
        <taxon>Spermatophyta</taxon>
        <taxon>Magnoliopsida</taxon>
        <taxon>eudicotyledons</taxon>
        <taxon>Gunneridae</taxon>
        <taxon>Pentapetalae</taxon>
        <taxon>rosids</taxon>
        <taxon>malvids</taxon>
        <taxon>Sapindales</taxon>
        <taxon>Sapindaceae</taxon>
        <taxon>Hippocastanoideae</taxon>
        <taxon>Acereae</taxon>
        <taxon>Dipteronia</taxon>
    </lineage>
</organism>
<evidence type="ECO:0000313" key="2">
    <source>
        <dbReference type="Proteomes" id="UP001281410"/>
    </source>
</evidence>
<evidence type="ECO:0000313" key="1">
    <source>
        <dbReference type="EMBL" id="KAK3193238.1"/>
    </source>
</evidence>
<reference evidence="1" key="1">
    <citation type="journal article" date="2023" name="Plant J.">
        <title>Genome sequences and population genomics provide insights into the demographic history, inbreeding, and mutation load of two 'living fossil' tree species of Dipteronia.</title>
        <authorList>
            <person name="Feng Y."/>
            <person name="Comes H.P."/>
            <person name="Chen J."/>
            <person name="Zhu S."/>
            <person name="Lu R."/>
            <person name="Zhang X."/>
            <person name="Li P."/>
            <person name="Qiu J."/>
            <person name="Olsen K.M."/>
            <person name="Qiu Y."/>
        </authorList>
    </citation>
    <scope>NUCLEOTIDE SEQUENCE</scope>
    <source>
        <strain evidence="1">NBL</strain>
    </source>
</reference>
<sequence>MFEAEMFEAEMFEAEKIEGRNNFLWRSFPTYQSNIPSLIVASSSIPRLLNMSGSKDKGVTEDSFIPVDLKIWKEALVGEMRRLMREGLEPLHEYLDQVENARSGQPQPVRNVHGRQRVPVRREVDDYYGDEYSKEEESVSSHRRNGRLKCLKPKCLKAEMFEAEMFEAEMFEAEMFEAEKIEGRNV</sequence>